<sequence>MANREVSKILYEIAELLEADDVPFKPRAYMRAYESVNALGEDLSDIYKRGGRKALLEIPGVGQAIADKLEEYLKTGRVREYERMKKKLPADISALREIEGVGPKAIKVLWQKLRIKNVADLEKAARAGKIAKLPRFGQKSEEKILKGIEFLKGSGKRFRLGDMLPYARGLKILLEKRKEVDRVEIAGSARRWKETIGDLDMLVVSKEPKKVMDYVVGLPEVRNVLAHGETKSSVVMQNGIQVDIRVVPEKSFGAALNYFTGSKAHNVHLRQIAIKKGWKLNEYGLFKAKNQIAGRTEEDLYKKLGMDYVEPEMREDLGEIDVAIRHRLPKLVGYGDLKGDLQTQTDWTDGKDSILDMALAAHTRGLEYIAITDHTKTLAMTGGSDEKKLLKQMAEIDKVNKELQSRSVKFKVLKGAEVNILADGRLDIKDEILAKLDCVGAAVHSHFKLSRVEQTKRLIRAMESPHIDVLFHPTGRLIQKREPIDLDIEAIIKAAKRTKTILEINSYPDRLDLKDEHIMKAREAGVLFSIDSDAHAVSHFGLLEYGIAQARRGWCEKKHIINTLPYEKMLKILK</sequence>
<evidence type="ECO:0000256" key="18">
    <source>
        <dbReference type="ARBA" id="ARBA00044632"/>
    </source>
</evidence>
<dbReference type="InterPro" id="IPR003141">
    <property type="entry name" value="Pol/His_phosphatase_N"/>
</dbReference>
<evidence type="ECO:0000256" key="3">
    <source>
        <dbReference type="ARBA" id="ARBA00012417"/>
    </source>
</evidence>
<dbReference type="InterPro" id="IPR047967">
    <property type="entry name" value="PolX_PHP"/>
</dbReference>
<dbReference type="PANTHER" id="PTHR36928:SF1">
    <property type="entry name" value="PHOSPHATASE YCDX-RELATED"/>
    <property type="match status" value="1"/>
</dbReference>
<keyword evidence="25" id="KW-0540">Nuclease</keyword>
<dbReference type="GO" id="GO:0042578">
    <property type="term" value="F:phosphoric ester hydrolase activity"/>
    <property type="evidence" value="ECO:0007669"/>
    <property type="project" value="TreeGrafter"/>
</dbReference>
<dbReference type="InterPro" id="IPR022311">
    <property type="entry name" value="PolX-like"/>
</dbReference>
<evidence type="ECO:0000256" key="15">
    <source>
        <dbReference type="ARBA" id="ARBA00023204"/>
    </source>
</evidence>
<keyword evidence="11" id="KW-0227">DNA damage</keyword>
<dbReference type="GO" id="GO:0140078">
    <property type="term" value="F:class I DNA-(apurinic or apyrimidinic site) endonuclease activity"/>
    <property type="evidence" value="ECO:0007669"/>
    <property type="project" value="UniProtKB-EC"/>
</dbReference>
<dbReference type="Proteomes" id="UP000808388">
    <property type="component" value="Unassembled WGS sequence"/>
</dbReference>
<comment type="catalytic activity">
    <reaction evidence="21">
        <text>DNA(n) + a 2'-deoxyribonucleoside 5'-triphosphate = DNA(n+1) + diphosphate</text>
        <dbReference type="Rhea" id="RHEA:22508"/>
        <dbReference type="Rhea" id="RHEA-COMP:17339"/>
        <dbReference type="Rhea" id="RHEA-COMP:17340"/>
        <dbReference type="ChEBI" id="CHEBI:33019"/>
        <dbReference type="ChEBI" id="CHEBI:61560"/>
        <dbReference type="ChEBI" id="CHEBI:173112"/>
        <dbReference type="EC" id="2.7.7.7"/>
    </reaction>
</comment>
<proteinExistence type="predicted"/>
<organism evidence="25 26">
    <name type="scientific">Candidatus Sungiibacteriota bacterium</name>
    <dbReference type="NCBI Taxonomy" id="2750080"/>
    <lineage>
        <taxon>Bacteria</taxon>
        <taxon>Candidatus Sungiibacteriota</taxon>
    </lineage>
</organism>
<evidence type="ECO:0000256" key="4">
    <source>
        <dbReference type="ARBA" id="ARBA00012720"/>
    </source>
</evidence>
<dbReference type="InterPro" id="IPR037160">
    <property type="entry name" value="DNA_Pol_thumb_sf"/>
</dbReference>
<reference evidence="25" key="1">
    <citation type="submission" date="2020-07" db="EMBL/GenBank/DDBJ databases">
        <title>Huge and variable diversity of episymbiotic CPR bacteria and DPANN archaea in groundwater ecosystems.</title>
        <authorList>
            <person name="He C.Y."/>
            <person name="Keren R."/>
            <person name="Whittaker M."/>
            <person name="Farag I.F."/>
            <person name="Doudna J."/>
            <person name="Cate J.H.D."/>
            <person name="Banfield J.F."/>
        </authorList>
    </citation>
    <scope>NUCLEOTIDE SEQUENCE</scope>
    <source>
        <strain evidence="25">NC_groundwater_972_Pr1_S-0.2um_49_27</strain>
    </source>
</reference>
<evidence type="ECO:0000256" key="16">
    <source>
        <dbReference type="ARBA" id="ARBA00035717"/>
    </source>
</evidence>
<dbReference type="GO" id="GO:0004527">
    <property type="term" value="F:exonuclease activity"/>
    <property type="evidence" value="ECO:0007669"/>
    <property type="project" value="UniProtKB-KW"/>
</dbReference>
<dbReference type="InterPro" id="IPR027421">
    <property type="entry name" value="DNA_pol_lamdba_lyase_dom_sf"/>
</dbReference>
<dbReference type="Gene3D" id="3.20.20.140">
    <property type="entry name" value="Metal-dependent hydrolases"/>
    <property type="match status" value="1"/>
</dbReference>
<dbReference type="PANTHER" id="PTHR36928">
    <property type="entry name" value="PHOSPHATASE YCDX-RELATED"/>
    <property type="match status" value="1"/>
</dbReference>
<evidence type="ECO:0000256" key="20">
    <source>
        <dbReference type="ARBA" id="ARBA00045548"/>
    </source>
</evidence>
<dbReference type="SMART" id="SM00481">
    <property type="entry name" value="POLIIIAc"/>
    <property type="match status" value="1"/>
</dbReference>
<evidence type="ECO:0000256" key="21">
    <source>
        <dbReference type="ARBA" id="ARBA00049244"/>
    </source>
</evidence>
<dbReference type="SMART" id="SM00278">
    <property type="entry name" value="HhH1"/>
    <property type="match status" value="3"/>
</dbReference>
<dbReference type="InterPro" id="IPR002054">
    <property type="entry name" value="DNA-dir_DNA_pol_X"/>
</dbReference>
<feature type="domain" description="DNA-directed DNA polymerase X" evidence="24">
    <location>
        <begin position="1"/>
        <end position="315"/>
    </location>
</feature>
<dbReference type="GO" id="GO:0003677">
    <property type="term" value="F:DNA binding"/>
    <property type="evidence" value="ECO:0007669"/>
    <property type="project" value="InterPro"/>
</dbReference>
<dbReference type="SUPFAM" id="SSF47802">
    <property type="entry name" value="DNA polymerase beta, N-terminal domain-like"/>
    <property type="match status" value="1"/>
</dbReference>
<keyword evidence="14" id="KW-0915">Sodium</keyword>
<evidence type="ECO:0000313" key="26">
    <source>
        <dbReference type="Proteomes" id="UP000808388"/>
    </source>
</evidence>
<keyword evidence="25" id="KW-0269">Exonuclease</keyword>
<evidence type="ECO:0000256" key="14">
    <source>
        <dbReference type="ARBA" id="ARBA00023053"/>
    </source>
</evidence>
<evidence type="ECO:0000259" key="24">
    <source>
        <dbReference type="SMART" id="SM00483"/>
    </source>
</evidence>
<dbReference type="SUPFAM" id="SSF89550">
    <property type="entry name" value="PHP domain-like"/>
    <property type="match status" value="1"/>
</dbReference>
<dbReference type="GO" id="GO:0006281">
    <property type="term" value="P:DNA repair"/>
    <property type="evidence" value="ECO:0007669"/>
    <property type="project" value="UniProtKB-KW"/>
</dbReference>
<comment type="catalytic activity">
    <reaction evidence="18">
        <text>2'-deoxyribonucleotide-(2'-deoxyribose 5'-phosphate)-2'-deoxyribonucleotide-DNA = a 3'-end 2'-deoxyribonucleotide-(2,3-dehydro-2,3-deoxyribose 5'-phosphate)-DNA + a 5'-end 5'-phospho-2'-deoxyribonucleoside-DNA + H(+)</text>
        <dbReference type="Rhea" id="RHEA:66592"/>
        <dbReference type="Rhea" id="RHEA-COMP:13180"/>
        <dbReference type="Rhea" id="RHEA-COMP:16897"/>
        <dbReference type="Rhea" id="RHEA-COMP:17067"/>
        <dbReference type="ChEBI" id="CHEBI:15378"/>
        <dbReference type="ChEBI" id="CHEBI:136412"/>
        <dbReference type="ChEBI" id="CHEBI:157695"/>
        <dbReference type="ChEBI" id="CHEBI:167181"/>
        <dbReference type="EC" id="4.2.99.18"/>
    </reaction>
</comment>
<keyword evidence="15" id="KW-0234">DNA repair</keyword>
<feature type="domain" description="Helix-hairpin-helix DNA-binding motif class 1" evidence="22">
    <location>
        <begin position="128"/>
        <end position="147"/>
    </location>
</feature>
<evidence type="ECO:0000256" key="5">
    <source>
        <dbReference type="ARBA" id="ARBA00020020"/>
    </source>
</evidence>
<protein>
    <recommendedName>
        <fullName evidence="5">DNA polymerase beta</fullName>
        <ecNumber evidence="3">2.7.7.7</ecNumber>
        <ecNumber evidence="4">4.2.99.18</ecNumber>
    </recommendedName>
    <alternativeName>
        <fullName evidence="16">5'-deoxyribose-phosphate lyase</fullName>
    </alternativeName>
    <alternativeName>
        <fullName evidence="17">AP lyase</fullName>
    </alternativeName>
</protein>
<keyword evidence="10" id="KW-0235">DNA replication</keyword>
<comment type="cofactor">
    <cofactor evidence="1">
        <name>Mg(2+)</name>
        <dbReference type="ChEBI" id="CHEBI:18420"/>
    </cofactor>
</comment>
<dbReference type="CDD" id="cd00141">
    <property type="entry name" value="NT_POLXc"/>
    <property type="match status" value="1"/>
</dbReference>
<evidence type="ECO:0000256" key="17">
    <source>
        <dbReference type="ARBA" id="ARBA00035726"/>
    </source>
</evidence>
<dbReference type="PRINTS" id="PR00870">
    <property type="entry name" value="DNAPOLXBETA"/>
</dbReference>
<dbReference type="InterPro" id="IPR050243">
    <property type="entry name" value="PHP_phosphatase"/>
</dbReference>
<dbReference type="GO" id="GO:0008270">
    <property type="term" value="F:zinc ion binding"/>
    <property type="evidence" value="ECO:0007669"/>
    <property type="project" value="TreeGrafter"/>
</dbReference>
<feature type="domain" description="Helix-hairpin-helix DNA-binding motif class 1" evidence="22">
    <location>
        <begin position="93"/>
        <end position="112"/>
    </location>
</feature>
<dbReference type="InterPro" id="IPR016195">
    <property type="entry name" value="Pol/histidinol_Pase-like"/>
</dbReference>
<dbReference type="GO" id="GO:0005829">
    <property type="term" value="C:cytosol"/>
    <property type="evidence" value="ECO:0007669"/>
    <property type="project" value="TreeGrafter"/>
</dbReference>
<accession>A0A9D6LUA5</accession>
<evidence type="ECO:0000256" key="10">
    <source>
        <dbReference type="ARBA" id="ARBA00022705"/>
    </source>
</evidence>
<dbReference type="SUPFAM" id="SSF81301">
    <property type="entry name" value="Nucleotidyltransferase"/>
    <property type="match status" value="1"/>
</dbReference>
<comment type="catalytic activity">
    <reaction evidence="19">
        <text>a 5'-end 2'-deoxyribose-2'-deoxyribonucleotide-DNA = (2E,4S)-4-hydroxypenten-2-al-5-phosphate + a 5'-end 5'-phospho-2'-deoxyribonucleoside-DNA + H(+)</text>
        <dbReference type="Rhea" id="RHEA:76255"/>
        <dbReference type="Rhea" id="RHEA-COMP:13180"/>
        <dbReference type="Rhea" id="RHEA-COMP:18657"/>
        <dbReference type="ChEBI" id="CHEBI:15378"/>
        <dbReference type="ChEBI" id="CHEBI:136412"/>
        <dbReference type="ChEBI" id="CHEBI:195194"/>
        <dbReference type="ChEBI" id="CHEBI:195195"/>
    </reaction>
</comment>
<comment type="function">
    <text evidence="20">Repair polymerase that plays a key role in base-excision repair. During this process, the damaged base is excised by specific DNA glycosylases, the DNA backbone is nicked at the abasic site by an apurinic/apyrimidic (AP) endonuclease, and POLB removes 5'-deoxyribose-phosphate from the preincised AP site acting as a 5'-deoxyribose-phosphate lyase (5'-dRP lyase); through its DNA polymerase activity, it adds one nucleotide to the 3' end of the arising single-nucleotide gap. Conducts 'gap-filling' DNA synthesis in a stepwise distributive fashion rather than in a processive fashion as for other DNA polymerases. It is also able to cleave sugar-phosphate bonds 3' to an intact AP site, acting as an AP lyase.</text>
</comment>
<dbReference type="Pfam" id="PF14791">
    <property type="entry name" value="DNA_pol_B_thumb"/>
    <property type="match status" value="1"/>
</dbReference>
<keyword evidence="25" id="KW-0378">Hydrolase</keyword>
<feature type="domain" description="Helix-hairpin-helix DNA-binding motif class 1" evidence="22">
    <location>
        <begin position="53"/>
        <end position="72"/>
    </location>
</feature>
<dbReference type="EC" id="4.2.99.18" evidence="4"/>
<evidence type="ECO:0000256" key="2">
    <source>
        <dbReference type="ARBA" id="ARBA00004496"/>
    </source>
</evidence>
<dbReference type="EC" id="2.7.7.7" evidence="3"/>
<keyword evidence="8" id="KW-0808">Transferase</keyword>
<dbReference type="InterPro" id="IPR002008">
    <property type="entry name" value="DNA_pol_X_beta-like"/>
</dbReference>
<dbReference type="CDD" id="cd07436">
    <property type="entry name" value="PHP_PolX"/>
    <property type="match status" value="1"/>
</dbReference>
<evidence type="ECO:0000256" key="11">
    <source>
        <dbReference type="ARBA" id="ARBA00022763"/>
    </source>
</evidence>
<keyword evidence="13" id="KW-0239">DNA-directed DNA polymerase</keyword>
<evidence type="ECO:0000256" key="6">
    <source>
        <dbReference type="ARBA" id="ARBA00022481"/>
    </source>
</evidence>
<dbReference type="Pfam" id="PF14716">
    <property type="entry name" value="HHH_8"/>
    <property type="match status" value="1"/>
</dbReference>
<comment type="caution">
    <text evidence="25">The sequence shown here is derived from an EMBL/GenBank/DDBJ whole genome shotgun (WGS) entry which is preliminary data.</text>
</comment>
<evidence type="ECO:0000313" key="25">
    <source>
        <dbReference type="EMBL" id="MBI3627770.1"/>
    </source>
</evidence>
<dbReference type="InterPro" id="IPR010996">
    <property type="entry name" value="HHH_MUS81"/>
</dbReference>
<feature type="domain" description="Polymerase/histidinol phosphatase N-terminal" evidence="23">
    <location>
        <begin position="339"/>
        <end position="422"/>
    </location>
</feature>
<dbReference type="SMART" id="SM00483">
    <property type="entry name" value="POLXc"/>
    <property type="match status" value="1"/>
</dbReference>
<evidence type="ECO:0000256" key="1">
    <source>
        <dbReference type="ARBA" id="ARBA00001946"/>
    </source>
</evidence>
<dbReference type="InterPro" id="IPR003583">
    <property type="entry name" value="Hlx-hairpin-Hlx_DNA-bd_motif"/>
</dbReference>
<keyword evidence="7" id="KW-0237">DNA synthesis</keyword>
<dbReference type="GO" id="GO:0003887">
    <property type="term" value="F:DNA-directed DNA polymerase activity"/>
    <property type="evidence" value="ECO:0007669"/>
    <property type="project" value="UniProtKB-KW"/>
</dbReference>
<evidence type="ECO:0000256" key="12">
    <source>
        <dbReference type="ARBA" id="ARBA00022843"/>
    </source>
</evidence>
<evidence type="ECO:0000256" key="9">
    <source>
        <dbReference type="ARBA" id="ARBA00022695"/>
    </source>
</evidence>
<evidence type="ECO:0000256" key="7">
    <source>
        <dbReference type="ARBA" id="ARBA00022634"/>
    </source>
</evidence>
<keyword evidence="12" id="KW-0832">Ubl conjugation</keyword>
<dbReference type="Gene3D" id="3.30.210.10">
    <property type="entry name" value="DNA polymerase, thumb domain"/>
    <property type="match status" value="1"/>
</dbReference>
<keyword evidence="9" id="KW-0548">Nucleotidyltransferase</keyword>
<evidence type="ECO:0000256" key="19">
    <source>
        <dbReference type="ARBA" id="ARBA00044678"/>
    </source>
</evidence>
<evidence type="ECO:0000256" key="8">
    <source>
        <dbReference type="ARBA" id="ARBA00022679"/>
    </source>
</evidence>
<keyword evidence="6" id="KW-0488">Methylation</keyword>
<dbReference type="AlphaFoldDB" id="A0A9D6LUA5"/>
<evidence type="ECO:0000256" key="13">
    <source>
        <dbReference type="ARBA" id="ARBA00022932"/>
    </source>
</evidence>
<dbReference type="Pfam" id="PF14520">
    <property type="entry name" value="HHH_5"/>
    <property type="match status" value="1"/>
</dbReference>
<dbReference type="PIRSF" id="PIRSF005047">
    <property type="entry name" value="UCP005047_YshC"/>
    <property type="match status" value="1"/>
</dbReference>
<dbReference type="InterPro" id="IPR043519">
    <property type="entry name" value="NT_sf"/>
</dbReference>
<dbReference type="Gene3D" id="1.10.150.20">
    <property type="entry name" value="5' to 3' exonuclease, C-terminal subdomain"/>
    <property type="match status" value="1"/>
</dbReference>
<dbReference type="Gene3D" id="1.10.150.110">
    <property type="entry name" value="DNA polymerase beta, N-terminal domain-like"/>
    <property type="match status" value="1"/>
</dbReference>
<dbReference type="Gene3D" id="3.30.460.10">
    <property type="entry name" value="Beta Polymerase, domain 2"/>
    <property type="match status" value="1"/>
</dbReference>
<gene>
    <name evidence="25" type="primary">polX</name>
    <name evidence="25" type="ORF">HY220_03460</name>
</gene>
<evidence type="ECO:0000259" key="23">
    <source>
        <dbReference type="SMART" id="SM00481"/>
    </source>
</evidence>
<dbReference type="InterPro" id="IPR029398">
    <property type="entry name" value="PolB_thumb"/>
</dbReference>
<dbReference type="NCBIfam" id="NF006375">
    <property type="entry name" value="PRK08609.1"/>
    <property type="match status" value="1"/>
</dbReference>
<name>A0A9D6LUA5_9BACT</name>
<comment type="subcellular location">
    <subcellularLocation>
        <location evidence="2">Cytoplasm</location>
    </subcellularLocation>
</comment>
<dbReference type="EMBL" id="JACQCQ010000012">
    <property type="protein sequence ID" value="MBI3627770.1"/>
    <property type="molecule type" value="Genomic_DNA"/>
</dbReference>
<evidence type="ECO:0000259" key="22">
    <source>
        <dbReference type="SMART" id="SM00278"/>
    </source>
</evidence>